<dbReference type="InterPro" id="IPR032675">
    <property type="entry name" value="LRR_dom_sf"/>
</dbReference>
<dbReference type="SMART" id="SM00255">
    <property type="entry name" value="TIR"/>
    <property type="match status" value="1"/>
</dbReference>
<comment type="caution">
    <text evidence="8">The sequence shown here is derived from an EMBL/GenBank/DDBJ whole genome shotgun (WGS) entry which is preliminary data.</text>
</comment>
<protein>
    <recommendedName>
        <fullName evidence="1">ADP-ribosyl cyclase/cyclic ADP-ribose hydrolase</fullName>
        <ecNumber evidence="1">3.2.2.6</ecNumber>
    </recommendedName>
</protein>
<dbReference type="EMBL" id="BQNB010014925">
    <property type="protein sequence ID" value="GJT33998.1"/>
    <property type="molecule type" value="Genomic_DNA"/>
</dbReference>
<organism evidence="8 9">
    <name type="scientific">Tanacetum coccineum</name>
    <dbReference type="NCBI Taxonomy" id="301880"/>
    <lineage>
        <taxon>Eukaryota</taxon>
        <taxon>Viridiplantae</taxon>
        <taxon>Streptophyta</taxon>
        <taxon>Embryophyta</taxon>
        <taxon>Tracheophyta</taxon>
        <taxon>Spermatophyta</taxon>
        <taxon>Magnoliopsida</taxon>
        <taxon>eudicotyledons</taxon>
        <taxon>Gunneridae</taxon>
        <taxon>Pentapetalae</taxon>
        <taxon>asterids</taxon>
        <taxon>campanulids</taxon>
        <taxon>Asterales</taxon>
        <taxon>Asteraceae</taxon>
        <taxon>Asteroideae</taxon>
        <taxon>Anthemideae</taxon>
        <taxon>Anthemidinae</taxon>
        <taxon>Tanacetum</taxon>
    </lineage>
</organism>
<dbReference type="Gene3D" id="3.40.50.10140">
    <property type="entry name" value="Toll/interleukin-1 receptor homology (TIR) domain"/>
    <property type="match status" value="1"/>
</dbReference>
<sequence>MKLSPYALHLMILSCSIRFSEILRWPNLSHGNLAYISLIMAAPSNSHRWRYDVFVSFRGEDIRKGFMDHMFNDFKQKGIYAFRDDNELPKGEEISPHLCKAIEESRFLIVIFSKNYASSTWCLRELVKILDCKQTENPKYEVRIIFYDVKPDVVRKQKGSYAEAFRNHEDSNSAEVGSWKEALSMAADLSGFDLQDMTNGYESKFIDCISKDILIKLCDGPLHVGENLVGIDFHFDKLNLSRFVGSDKVNMIGICGISGIGKTTLTKAIYNLMYIHFEGGCFCEDVRKQQELTQVQMQIIDDIMKTRELKISNVGQGIMVIKKMMSSKPILLVLDDVDHRDQLKALSGSASWFFPGSLIIFTGKDKQLLRSHRVDEIHDMDFLDEDESLELFSSYAFEDKCPSTGFQELAEKAVKYVQGHPLALIVLGCFLYSKSVSEWVSELESLREHPNEEIHRVLRLSYDGLNLQQQNILLDIACLFIGEKSDFVASILDSCNFFADRNMRVLVDKEQSYHEESIMTGKQRRLWNSSLVYNVLSEKKVALTKAVEVLVLSLEKFSQKVHIDANDFAQMKKLRILKIYQEDSVSEQKLELKGHNVIFSGNLYYLSNDLSMFHWHGCPFKYIPSDFYPENIVSIDLSYSNIKPLRHTPKAISSVHHMFSACFNPTRPEALGCSEKLNRAYVTQNCHYSNASFVLYLALLTKPDDILSVSEVAREDVARAGHLSITRPFGLSSKQQHPQISISLSDLHMLKYLNFSYCNLEQVPDSIGGLSSLRKLNLGGNSFTSLPGSLSQLSHLSELTLDGCKKLEVLPELPPNIWKFNASDCTSLREVSGSSKDELRYNVFRNCPKLFKNVTIDGEGSKTQCLDSSITSQGFIHQLSGFLGYLGFQTNRCEFFRNAFDYLNIVYHGNSIPEWFTNRSTENHVKVGLPSDFCYDKFRGYGTCVVYKCKKPRKFKGYSVKNFDGAALDRDYFIVLNENFFQNEVMGIQDSYMIWLHYRGSTWAWKEAKNYVTFCFEDEDEDFEVKEMGVRLVYDEDIEQETDISMLQGLPTPIQHGGSLSLYDGPYGTNWSW</sequence>
<dbReference type="Gene3D" id="1.10.8.430">
    <property type="entry name" value="Helical domain of apoptotic protease-activating factors"/>
    <property type="match status" value="1"/>
</dbReference>
<feature type="domain" description="TIR" evidence="7">
    <location>
        <begin position="49"/>
        <end position="217"/>
    </location>
</feature>
<gene>
    <name evidence="8" type="ORF">Tco_0924417</name>
</gene>
<dbReference type="SMART" id="SM00369">
    <property type="entry name" value="LRR_TYP"/>
    <property type="match status" value="2"/>
</dbReference>
<keyword evidence="2" id="KW-0433">Leucine-rich repeat</keyword>
<keyword evidence="5" id="KW-0520">NAD</keyword>
<dbReference type="InterPro" id="IPR002182">
    <property type="entry name" value="NB-ARC"/>
</dbReference>
<dbReference type="InterPro" id="IPR044974">
    <property type="entry name" value="Disease_R_plants"/>
</dbReference>
<evidence type="ECO:0000256" key="2">
    <source>
        <dbReference type="ARBA" id="ARBA00022614"/>
    </source>
</evidence>
<keyword evidence="4" id="KW-0378">Hydrolase</keyword>
<comment type="catalytic activity">
    <reaction evidence="6">
        <text>NAD(+) + H2O = ADP-D-ribose + nicotinamide + H(+)</text>
        <dbReference type="Rhea" id="RHEA:16301"/>
        <dbReference type="ChEBI" id="CHEBI:15377"/>
        <dbReference type="ChEBI" id="CHEBI:15378"/>
        <dbReference type="ChEBI" id="CHEBI:17154"/>
        <dbReference type="ChEBI" id="CHEBI:57540"/>
        <dbReference type="ChEBI" id="CHEBI:57967"/>
        <dbReference type="EC" id="3.2.2.6"/>
    </reaction>
    <physiologicalReaction direction="left-to-right" evidence="6">
        <dbReference type="Rhea" id="RHEA:16302"/>
    </physiologicalReaction>
</comment>
<keyword evidence="9" id="KW-1185">Reference proteome</keyword>
<evidence type="ECO:0000256" key="3">
    <source>
        <dbReference type="ARBA" id="ARBA00022737"/>
    </source>
</evidence>
<proteinExistence type="predicted"/>
<dbReference type="SUPFAM" id="SSF52200">
    <property type="entry name" value="Toll/Interleukin receptor TIR domain"/>
    <property type="match status" value="1"/>
</dbReference>
<dbReference type="InterPro" id="IPR042197">
    <property type="entry name" value="Apaf_helical"/>
</dbReference>
<reference evidence="8" key="2">
    <citation type="submission" date="2022-01" db="EMBL/GenBank/DDBJ databases">
        <authorList>
            <person name="Yamashiro T."/>
            <person name="Shiraishi A."/>
            <person name="Satake H."/>
            <person name="Nakayama K."/>
        </authorList>
    </citation>
    <scope>NUCLEOTIDE SEQUENCE</scope>
</reference>
<dbReference type="PANTHER" id="PTHR11017">
    <property type="entry name" value="LEUCINE-RICH REPEAT-CONTAINING PROTEIN"/>
    <property type="match status" value="1"/>
</dbReference>
<dbReference type="EC" id="3.2.2.6" evidence="1"/>
<dbReference type="Pfam" id="PF01582">
    <property type="entry name" value="TIR"/>
    <property type="match status" value="1"/>
</dbReference>
<dbReference type="InterPro" id="IPR027417">
    <property type="entry name" value="P-loop_NTPase"/>
</dbReference>
<dbReference type="InterPro" id="IPR003593">
    <property type="entry name" value="AAA+_ATPase"/>
</dbReference>
<dbReference type="Proteomes" id="UP001151760">
    <property type="component" value="Unassembled WGS sequence"/>
</dbReference>
<evidence type="ECO:0000256" key="5">
    <source>
        <dbReference type="ARBA" id="ARBA00023027"/>
    </source>
</evidence>
<evidence type="ECO:0000256" key="6">
    <source>
        <dbReference type="ARBA" id="ARBA00047304"/>
    </source>
</evidence>
<dbReference type="PROSITE" id="PS51257">
    <property type="entry name" value="PROKAR_LIPOPROTEIN"/>
    <property type="match status" value="1"/>
</dbReference>
<reference evidence="8" key="1">
    <citation type="journal article" date="2022" name="Int. J. Mol. Sci.">
        <title>Draft Genome of Tanacetum Coccineum: Genomic Comparison of Closely Related Tanacetum-Family Plants.</title>
        <authorList>
            <person name="Yamashiro T."/>
            <person name="Shiraishi A."/>
            <person name="Nakayama K."/>
            <person name="Satake H."/>
        </authorList>
    </citation>
    <scope>NUCLEOTIDE SEQUENCE</scope>
</reference>
<evidence type="ECO:0000259" key="7">
    <source>
        <dbReference type="PROSITE" id="PS50104"/>
    </source>
</evidence>
<evidence type="ECO:0000313" key="9">
    <source>
        <dbReference type="Proteomes" id="UP001151760"/>
    </source>
</evidence>
<dbReference type="InterPro" id="IPR045344">
    <property type="entry name" value="C-JID"/>
</dbReference>
<evidence type="ECO:0000256" key="1">
    <source>
        <dbReference type="ARBA" id="ARBA00011982"/>
    </source>
</evidence>
<dbReference type="PROSITE" id="PS50104">
    <property type="entry name" value="TIR"/>
    <property type="match status" value="1"/>
</dbReference>
<dbReference type="SMART" id="SM00382">
    <property type="entry name" value="AAA"/>
    <property type="match status" value="1"/>
</dbReference>
<dbReference type="Gene3D" id="3.80.10.10">
    <property type="entry name" value="Ribonuclease Inhibitor"/>
    <property type="match status" value="1"/>
</dbReference>
<dbReference type="SUPFAM" id="SSF52540">
    <property type="entry name" value="P-loop containing nucleoside triphosphate hydrolases"/>
    <property type="match status" value="1"/>
</dbReference>
<dbReference type="InterPro" id="IPR035897">
    <property type="entry name" value="Toll_tir_struct_dom_sf"/>
</dbReference>
<dbReference type="PANTHER" id="PTHR11017:SF573">
    <property type="entry name" value="ADP-RIBOSYL CYCLASE_CYCLIC ADP-RIBOSE HYDROLASE"/>
    <property type="match status" value="1"/>
</dbReference>
<dbReference type="SUPFAM" id="SSF52058">
    <property type="entry name" value="L domain-like"/>
    <property type="match status" value="1"/>
</dbReference>
<dbReference type="Pfam" id="PF13855">
    <property type="entry name" value="LRR_8"/>
    <property type="match status" value="1"/>
</dbReference>
<accession>A0ABQ5D4S2</accession>
<name>A0ABQ5D4S2_9ASTR</name>
<evidence type="ECO:0000256" key="4">
    <source>
        <dbReference type="ARBA" id="ARBA00022801"/>
    </source>
</evidence>
<dbReference type="InterPro" id="IPR003591">
    <property type="entry name" value="Leu-rich_rpt_typical-subtyp"/>
</dbReference>
<dbReference type="InterPro" id="IPR000157">
    <property type="entry name" value="TIR_dom"/>
</dbReference>
<evidence type="ECO:0000313" key="8">
    <source>
        <dbReference type="EMBL" id="GJT33998.1"/>
    </source>
</evidence>
<dbReference type="Gene3D" id="3.40.50.300">
    <property type="entry name" value="P-loop containing nucleotide triphosphate hydrolases"/>
    <property type="match status" value="1"/>
</dbReference>
<keyword evidence="3" id="KW-0677">Repeat</keyword>
<dbReference type="PROSITE" id="PS51450">
    <property type="entry name" value="LRR"/>
    <property type="match status" value="1"/>
</dbReference>
<dbReference type="Pfam" id="PF00931">
    <property type="entry name" value="NB-ARC"/>
    <property type="match status" value="1"/>
</dbReference>
<dbReference type="PRINTS" id="PR00364">
    <property type="entry name" value="DISEASERSIST"/>
</dbReference>
<dbReference type="InterPro" id="IPR001611">
    <property type="entry name" value="Leu-rich_rpt"/>
</dbReference>
<dbReference type="Pfam" id="PF20160">
    <property type="entry name" value="C-JID"/>
    <property type="match status" value="1"/>
</dbReference>